<dbReference type="Proteomes" id="UP001526246">
    <property type="component" value="Unassembled WGS sequence"/>
</dbReference>
<comment type="function">
    <text evidence="1">Catalyzes the cleavage of beta-carotene at its central double bond (15,15') to yield two molecules of all-trans-retinal.</text>
</comment>
<proteinExistence type="inferred from homology"/>
<keyword evidence="1" id="KW-1133">Transmembrane helix</keyword>
<keyword evidence="3" id="KW-1185">Reference proteome</keyword>
<dbReference type="InterPro" id="IPR022270">
    <property type="entry name" value="Blh_diox"/>
</dbReference>
<dbReference type="Pfam" id="PF15461">
    <property type="entry name" value="BCD"/>
    <property type="match status" value="1"/>
</dbReference>
<keyword evidence="1" id="KW-0223">Dioxygenase</keyword>
<comment type="catalytic activity">
    <reaction evidence="1">
        <text>all-trans-beta-carotene + O2 = 2 all-trans-retinal</text>
        <dbReference type="Rhea" id="RHEA:32887"/>
        <dbReference type="ChEBI" id="CHEBI:15379"/>
        <dbReference type="ChEBI" id="CHEBI:17579"/>
        <dbReference type="ChEBI" id="CHEBI:17898"/>
        <dbReference type="EC" id="1.13.11.63"/>
    </reaction>
</comment>
<evidence type="ECO:0000313" key="3">
    <source>
        <dbReference type="Proteomes" id="UP001526246"/>
    </source>
</evidence>
<comment type="similarity">
    <text evidence="1">Belongs to the Brp/Blh beta-carotene diooxygenase family.</text>
</comment>
<comment type="caution">
    <text evidence="1">Lacks conserved residue(s) required for the propagation of feature annotation.</text>
</comment>
<keyword evidence="1" id="KW-0472">Membrane</keyword>
<keyword evidence="1" id="KW-0479">Metal-binding</keyword>
<accession>A0ABT3JDI0</accession>
<dbReference type="NCBIfam" id="TIGR03753">
    <property type="entry name" value="blh_monoox"/>
    <property type="match status" value="1"/>
</dbReference>
<dbReference type="HAMAP" id="MF_02093">
    <property type="entry name" value="Beta_carotene_diox"/>
    <property type="match status" value="1"/>
</dbReference>
<feature type="transmembrane region" description="Helical" evidence="1">
    <location>
        <begin position="46"/>
        <end position="77"/>
    </location>
</feature>
<sequence>MSLAAQLPWLAVAVFLIGTPHGALDHRLGRQLLAPGYGRWWGAVFVLLYLAVSAAALGVWLATPVLALALFLGIAAVHFGEHDSPSGHPLAIAVRGLAGPVVAAAAHPGELKLVFEWIAGEGGTALVPWLGGPGLLAWLCGAAAVLVLEPRPAERLELVAVTALFAFAPPLLAFAAYFALLHTPRALKGSKRPGESWSALLRSAAPLSGAAVLLGIVGFLLWRDQMAAEAALVRTTFWWLGALTVPHMGLALLAKRTSPTAAARSAPGLRRSAAAG</sequence>
<comment type="subcellular location">
    <subcellularLocation>
        <location evidence="1">Cell membrane</location>
        <topology evidence="1">Multi-pass membrane protein</topology>
    </subcellularLocation>
</comment>
<gene>
    <name evidence="2" type="ORF">OMW55_04680</name>
</gene>
<comment type="cofactor">
    <cofactor evidence="1">
        <name>Fe(2+)</name>
        <dbReference type="ChEBI" id="CHEBI:29033"/>
    </cofactor>
</comment>
<dbReference type="RefSeq" id="WP_264881202.1">
    <property type="nucleotide sequence ID" value="NZ_JAPDOB010000001.1"/>
</dbReference>
<reference evidence="2 3" key="1">
    <citation type="submission" date="2022-10" db="EMBL/GenBank/DDBJ databases">
        <title>Sphingomonas sp.</title>
        <authorList>
            <person name="Jin C."/>
        </authorList>
    </citation>
    <scope>NUCLEOTIDE SEQUENCE [LARGE SCALE GENOMIC DNA]</scope>
    <source>
        <strain evidence="2 3">BN140010</strain>
    </source>
</reference>
<protein>
    <recommendedName>
        <fullName evidence="1">Probable beta-carotene 15,15'-dioxygenase</fullName>
        <ecNumber evidence="1">1.13.11.63</ecNumber>
    </recommendedName>
</protein>
<feature type="transmembrane region" description="Helical" evidence="1">
    <location>
        <begin position="126"/>
        <end position="146"/>
    </location>
</feature>
<comment type="caution">
    <text evidence="2">The sequence shown here is derived from an EMBL/GenBank/DDBJ whole genome shotgun (WGS) entry which is preliminary data.</text>
</comment>
<keyword evidence="1" id="KW-0560">Oxidoreductase</keyword>
<dbReference type="EC" id="1.13.11.63" evidence="1"/>
<dbReference type="EMBL" id="JAPDOB010000001">
    <property type="protein sequence ID" value="MCW3797101.1"/>
    <property type="molecule type" value="Genomic_DNA"/>
</dbReference>
<keyword evidence="1" id="KW-1003">Cell membrane</keyword>
<organism evidence="2 3">
    <name type="scientific">Sphingomonas arvum</name>
    <dbReference type="NCBI Taxonomy" id="2992113"/>
    <lineage>
        <taxon>Bacteria</taxon>
        <taxon>Pseudomonadati</taxon>
        <taxon>Pseudomonadota</taxon>
        <taxon>Alphaproteobacteria</taxon>
        <taxon>Sphingomonadales</taxon>
        <taxon>Sphingomonadaceae</taxon>
        <taxon>Sphingomonas</taxon>
    </lineage>
</organism>
<keyword evidence="1" id="KW-0408">Iron</keyword>
<feature type="transmembrane region" description="Helical" evidence="1">
    <location>
        <begin position="158"/>
        <end position="180"/>
    </location>
</feature>
<evidence type="ECO:0000256" key="1">
    <source>
        <dbReference type="HAMAP-Rule" id="MF_02093"/>
    </source>
</evidence>
<evidence type="ECO:0000313" key="2">
    <source>
        <dbReference type="EMBL" id="MCW3797101.1"/>
    </source>
</evidence>
<feature type="transmembrane region" description="Helical" evidence="1">
    <location>
        <begin position="200"/>
        <end position="222"/>
    </location>
</feature>
<keyword evidence="1" id="KW-0812">Transmembrane</keyword>
<name>A0ABT3JDI0_9SPHN</name>